<proteinExistence type="inferred from homology"/>
<evidence type="ECO:0000259" key="6">
    <source>
        <dbReference type="Pfam" id="PF00107"/>
    </source>
</evidence>
<accession>A0ABR4L1I1</accession>
<feature type="domain" description="Alcohol dehydrogenase-like C-terminal" evidence="6">
    <location>
        <begin position="184"/>
        <end position="260"/>
    </location>
</feature>
<evidence type="ECO:0000256" key="1">
    <source>
        <dbReference type="ARBA" id="ARBA00001947"/>
    </source>
</evidence>
<evidence type="ECO:0000256" key="2">
    <source>
        <dbReference type="ARBA" id="ARBA00008072"/>
    </source>
</evidence>
<keyword evidence="5" id="KW-0520">NAD</keyword>
<protein>
    <recommendedName>
        <fullName evidence="10">Chaperonin 10-like protein</fullName>
    </recommendedName>
</protein>
<evidence type="ECO:0000313" key="8">
    <source>
        <dbReference type="EMBL" id="KAL2857353.1"/>
    </source>
</evidence>
<comment type="caution">
    <text evidence="8">The sequence shown here is derived from an EMBL/GenBank/DDBJ whole genome shotgun (WGS) entry which is preliminary data.</text>
</comment>
<dbReference type="PANTHER" id="PTHR42813">
    <property type="entry name" value="ZINC-TYPE ALCOHOL DEHYDROGENASE-LIKE"/>
    <property type="match status" value="1"/>
</dbReference>
<evidence type="ECO:0000256" key="3">
    <source>
        <dbReference type="ARBA" id="ARBA00022723"/>
    </source>
</evidence>
<dbReference type="SUPFAM" id="SSF51735">
    <property type="entry name" value="NAD(P)-binding Rossmann-fold domains"/>
    <property type="match status" value="1"/>
</dbReference>
<evidence type="ECO:0008006" key="10">
    <source>
        <dbReference type="Google" id="ProtNLM"/>
    </source>
</evidence>
<dbReference type="InterPro" id="IPR013154">
    <property type="entry name" value="ADH-like_N"/>
</dbReference>
<dbReference type="InterPro" id="IPR036291">
    <property type="entry name" value="NAD(P)-bd_dom_sf"/>
</dbReference>
<dbReference type="Gene3D" id="3.90.180.10">
    <property type="entry name" value="Medium-chain alcohol dehydrogenases, catalytic domain"/>
    <property type="match status" value="1"/>
</dbReference>
<dbReference type="PANTHER" id="PTHR42813:SF3">
    <property type="entry name" value="GLUTATHIONE-INDEPENDENT FORMALDEHYDE DEHYDROGENASE"/>
    <property type="match status" value="1"/>
</dbReference>
<keyword evidence="9" id="KW-1185">Reference proteome</keyword>
<name>A0ABR4L1I1_9EURO</name>
<evidence type="ECO:0000256" key="4">
    <source>
        <dbReference type="ARBA" id="ARBA00022833"/>
    </source>
</evidence>
<dbReference type="SUPFAM" id="SSF50129">
    <property type="entry name" value="GroES-like"/>
    <property type="match status" value="1"/>
</dbReference>
<evidence type="ECO:0000313" key="9">
    <source>
        <dbReference type="Proteomes" id="UP001610446"/>
    </source>
</evidence>
<dbReference type="Gene3D" id="3.40.50.720">
    <property type="entry name" value="NAD(P)-binding Rossmann-like Domain"/>
    <property type="match status" value="1"/>
</dbReference>
<dbReference type="InterPro" id="IPR013149">
    <property type="entry name" value="ADH-like_C"/>
</dbReference>
<feature type="domain" description="Alcohol dehydrogenase-like N-terminal" evidence="7">
    <location>
        <begin position="33"/>
        <end position="139"/>
    </location>
</feature>
<comment type="similarity">
    <text evidence="2">Belongs to the zinc-containing alcohol dehydrogenase family.</text>
</comment>
<evidence type="ECO:0000259" key="7">
    <source>
        <dbReference type="Pfam" id="PF08240"/>
    </source>
</evidence>
<gene>
    <name evidence="8" type="ORF">BJY01DRAFT_261982</name>
</gene>
<reference evidence="8 9" key="1">
    <citation type="submission" date="2024-07" db="EMBL/GenBank/DDBJ databases">
        <title>Section-level genome sequencing and comparative genomics of Aspergillus sections Usti and Cavernicolus.</title>
        <authorList>
            <consortium name="Lawrence Berkeley National Laboratory"/>
            <person name="Nybo J.L."/>
            <person name="Vesth T.C."/>
            <person name="Theobald S."/>
            <person name="Frisvad J.C."/>
            <person name="Larsen T.O."/>
            <person name="Kjaerboelling I."/>
            <person name="Rothschild-Mancinelli K."/>
            <person name="Lyhne E.K."/>
            <person name="Kogle M.E."/>
            <person name="Barry K."/>
            <person name="Clum A."/>
            <person name="Na H."/>
            <person name="Ledsgaard L."/>
            <person name="Lin J."/>
            <person name="Lipzen A."/>
            <person name="Kuo A."/>
            <person name="Riley R."/>
            <person name="Mondo S."/>
            <person name="Labutti K."/>
            <person name="Haridas S."/>
            <person name="Pangalinan J."/>
            <person name="Salamov A.A."/>
            <person name="Simmons B.A."/>
            <person name="Magnuson J.K."/>
            <person name="Chen J."/>
            <person name="Drula E."/>
            <person name="Henrissat B."/>
            <person name="Wiebenga A."/>
            <person name="Lubbers R.J."/>
            <person name="Gomes A.C."/>
            <person name="Makela M.R."/>
            <person name="Stajich J."/>
            <person name="Grigoriev I.V."/>
            <person name="Mortensen U.H."/>
            <person name="De Vries R.P."/>
            <person name="Baker S.E."/>
            <person name="Andersen M.R."/>
        </authorList>
    </citation>
    <scope>NUCLEOTIDE SEQUENCE [LARGE SCALE GENOMIC DNA]</scope>
    <source>
        <strain evidence="8 9">CBS 123904</strain>
    </source>
</reference>
<organism evidence="8 9">
    <name type="scientific">Aspergillus pseudoustus</name>
    <dbReference type="NCBI Taxonomy" id="1810923"/>
    <lineage>
        <taxon>Eukaryota</taxon>
        <taxon>Fungi</taxon>
        <taxon>Dikarya</taxon>
        <taxon>Ascomycota</taxon>
        <taxon>Pezizomycotina</taxon>
        <taxon>Eurotiomycetes</taxon>
        <taxon>Eurotiomycetidae</taxon>
        <taxon>Eurotiales</taxon>
        <taxon>Aspergillaceae</taxon>
        <taxon>Aspergillus</taxon>
        <taxon>Aspergillus subgen. Nidulantes</taxon>
    </lineage>
</organism>
<dbReference type="EMBL" id="JBFXLU010000004">
    <property type="protein sequence ID" value="KAL2857353.1"/>
    <property type="molecule type" value="Genomic_DNA"/>
</dbReference>
<dbReference type="Pfam" id="PF00107">
    <property type="entry name" value="ADH_zinc_N"/>
    <property type="match status" value="1"/>
</dbReference>
<dbReference type="Proteomes" id="UP001610446">
    <property type="component" value="Unassembled WGS sequence"/>
</dbReference>
<keyword evidence="4" id="KW-0862">Zinc</keyword>
<dbReference type="Pfam" id="PF08240">
    <property type="entry name" value="ADH_N"/>
    <property type="match status" value="1"/>
</dbReference>
<dbReference type="CDD" id="cd08282">
    <property type="entry name" value="PFDH_like"/>
    <property type="match status" value="1"/>
</dbReference>
<evidence type="ECO:0000256" key="5">
    <source>
        <dbReference type="ARBA" id="ARBA00023027"/>
    </source>
</evidence>
<sequence>MVGFNSTMRAVLWTGVPFNVTVQDVPIPSIQSPDDVLVRMSASAICGTDLHVYHGLYGSSSPPWVMGHEGLGIVQAVGSGVQSLQAGDHVVIPDIGDVGHLNMELGEPDANFGSSVGLGRDYAEYIVIPNAEKSLIPVPAENATNNDAEINYLFLSDIFATGWTAITYSGFQPGDTVAVFGAGPVGLLAAYSAILRGASRVYVIDSVPMRLERAASIGAIPISLNGTTEGDAVQKILRREPNGVTRSVDCVGYEAVNSNLQPQENAIILDMVRVTAERGGMGTIGVFAAPGYSEGTPLAGNITGLVQFPIADFFTKGLTWGAGPVDPKLVAPELEALITSGKARPGFIISREIGIEEAPEYYSRFGQHLETKVIIRFP</sequence>
<dbReference type="InterPro" id="IPR011032">
    <property type="entry name" value="GroES-like_sf"/>
</dbReference>
<keyword evidence="3" id="KW-0479">Metal-binding</keyword>
<comment type="cofactor">
    <cofactor evidence="1">
        <name>Zn(2+)</name>
        <dbReference type="ChEBI" id="CHEBI:29105"/>
    </cofactor>
</comment>